<protein>
    <recommendedName>
        <fullName evidence="7">Chemokine interleukin-8-like domain-containing protein</fullName>
    </recommendedName>
</protein>
<evidence type="ECO:0000259" key="7">
    <source>
        <dbReference type="SMART" id="SM00199"/>
    </source>
</evidence>
<feature type="signal peptide" evidence="6">
    <location>
        <begin position="1"/>
        <end position="21"/>
    </location>
</feature>
<evidence type="ECO:0000313" key="8">
    <source>
        <dbReference type="EMBL" id="KAF7706610.1"/>
    </source>
</evidence>
<dbReference type="Proteomes" id="UP000606274">
    <property type="component" value="Unassembled WGS sequence"/>
</dbReference>
<organism evidence="8 9">
    <name type="scientific">Silurus meridionalis</name>
    <name type="common">Southern catfish</name>
    <name type="synonym">Silurus soldatovi meridionalis</name>
    <dbReference type="NCBI Taxonomy" id="175797"/>
    <lineage>
        <taxon>Eukaryota</taxon>
        <taxon>Metazoa</taxon>
        <taxon>Chordata</taxon>
        <taxon>Craniata</taxon>
        <taxon>Vertebrata</taxon>
        <taxon>Euteleostomi</taxon>
        <taxon>Actinopterygii</taxon>
        <taxon>Neopterygii</taxon>
        <taxon>Teleostei</taxon>
        <taxon>Ostariophysi</taxon>
        <taxon>Siluriformes</taxon>
        <taxon>Siluridae</taxon>
        <taxon>Silurus</taxon>
    </lineage>
</organism>
<dbReference type="GO" id="GO:0008009">
    <property type="term" value="F:chemokine activity"/>
    <property type="evidence" value="ECO:0007669"/>
    <property type="project" value="InterPro"/>
</dbReference>
<sequence length="93" mass="10641">MSTSVLALTFFVCALLALTKGLPPPQHRCRCTETVSKEISVHRIMKLEIFPPGAHCKDTEVIATVKFRKEMMLCLNPNEKWVQMIIKRRNLNS</sequence>
<accession>A0A8T0BMK8</accession>
<dbReference type="AlphaFoldDB" id="A0A8T0BMK8"/>
<reference evidence="8" key="1">
    <citation type="submission" date="2020-08" db="EMBL/GenBank/DDBJ databases">
        <title>Chromosome-level assembly of Southern catfish (Silurus meridionalis) provides insights into visual adaptation to the nocturnal and benthic lifestyles.</title>
        <authorList>
            <person name="Zhang Y."/>
            <person name="Wang D."/>
            <person name="Peng Z."/>
        </authorList>
    </citation>
    <scope>NUCLEOTIDE SEQUENCE</scope>
    <source>
        <strain evidence="8">SWU-2019-XX</strain>
        <tissue evidence="8">Muscle</tissue>
    </source>
</reference>
<dbReference type="Pfam" id="PF00048">
    <property type="entry name" value="IL8"/>
    <property type="match status" value="1"/>
</dbReference>
<dbReference type="GO" id="GO:0042056">
    <property type="term" value="F:chemoattractant activity"/>
    <property type="evidence" value="ECO:0007669"/>
    <property type="project" value="UniProtKB-ARBA"/>
</dbReference>
<evidence type="ECO:0000256" key="1">
    <source>
        <dbReference type="ARBA" id="ARBA00004613"/>
    </source>
</evidence>
<dbReference type="InterPro" id="IPR033899">
    <property type="entry name" value="CXC_Chemokine_domain"/>
</dbReference>
<dbReference type="PRINTS" id="PR00437">
    <property type="entry name" value="SMALLCYTKCXC"/>
</dbReference>
<keyword evidence="6" id="KW-0732">Signal</keyword>
<keyword evidence="3" id="KW-0202">Cytokine</keyword>
<dbReference type="FunFam" id="2.40.50.40:FF:000004">
    <property type="entry name" value="C-X-C motif chemokine"/>
    <property type="match status" value="1"/>
</dbReference>
<dbReference type="SUPFAM" id="SSF54117">
    <property type="entry name" value="Interleukin 8-like chemokines"/>
    <property type="match status" value="1"/>
</dbReference>
<dbReference type="InterPro" id="IPR039809">
    <property type="entry name" value="Chemokine_b/g/d"/>
</dbReference>
<evidence type="ECO:0000313" key="9">
    <source>
        <dbReference type="Proteomes" id="UP000606274"/>
    </source>
</evidence>
<dbReference type="GO" id="GO:0006952">
    <property type="term" value="P:defense response"/>
    <property type="evidence" value="ECO:0007669"/>
    <property type="project" value="InterPro"/>
</dbReference>
<evidence type="ECO:0000256" key="4">
    <source>
        <dbReference type="ARBA" id="ARBA00022525"/>
    </source>
</evidence>
<dbReference type="GO" id="GO:0006955">
    <property type="term" value="P:immune response"/>
    <property type="evidence" value="ECO:0007669"/>
    <property type="project" value="InterPro"/>
</dbReference>
<dbReference type="CDD" id="cd00273">
    <property type="entry name" value="Chemokine_CXC"/>
    <property type="match status" value="1"/>
</dbReference>
<feature type="chain" id="PRO_5036457891" description="Chemokine interleukin-8-like domain-containing protein" evidence="6">
    <location>
        <begin position="22"/>
        <end position="93"/>
    </location>
</feature>
<name>A0A8T0BMK8_SILME</name>
<dbReference type="PANTHER" id="PTHR12015">
    <property type="entry name" value="SMALL INDUCIBLE CYTOKINE A"/>
    <property type="match status" value="1"/>
</dbReference>
<dbReference type="InterPro" id="IPR001089">
    <property type="entry name" value="Chemokine_CXC"/>
</dbReference>
<comment type="subcellular location">
    <subcellularLocation>
        <location evidence="1">Secreted</location>
    </subcellularLocation>
</comment>
<feature type="domain" description="Chemokine interleukin-8-like" evidence="7">
    <location>
        <begin position="26"/>
        <end position="89"/>
    </location>
</feature>
<dbReference type="EMBL" id="JABFDY010000006">
    <property type="protein sequence ID" value="KAF7706610.1"/>
    <property type="molecule type" value="Genomic_DNA"/>
</dbReference>
<dbReference type="GO" id="GO:0005615">
    <property type="term" value="C:extracellular space"/>
    <property type="evidence" value="ECO:0007669"/>
    <property type="project" value="UniProtKB-KW"/>
</dbReference>
<evidence type="ECO:0000256" key="3">
    <source>
        <dbReference type="ARBA" id="ARBA00022514"/>
    </source>
</evidence>
<dbReference type="SMART" id="SM00199">
    <property type="entry name" value="SCY"/>
    <property type="match status" value="1"/>
</dbReference>
<dbReference type="Gene3D" id="2.40.50.40">
    <property type="match status" value="1"/>
</dbReference>
<dbReference type="InterPro" id="IPR036048">
    <property type="entry name" value="Interleukin_8-like_sf"/>
</dbReference>
<dbReference type="InterPro" id="IPR001811">
    <property type="entry name" value="Chemokine_IL8-like_dom"/>
</dbReference>
<keyword evidence="4" id="KW-0964">Secreted</keyword>
<comment type="caution">
    <text evidence="8">The sequence shown here is derived from an EMBL/GenBank/DDBJ whole genome shotgun (WGS) entry which is preliminary data.</text>
</comment>
<evidence type="ECO:0000256" key="6">
    <source>
        <dbReference type="SAM" id="SignalP"/>
    </source>
</evidence>
<keyword evidence="9" id="KW-1185">Reference proteome</keyword>
<comment type="similarity">
    <text evidence="2">Belongs to the intercrine alpha (chemokine CxC) family.</text>
</comment>
<proteinExistence type="inferred from homology"/>
<gene>
    <name evidence="8" type="ORF">HF521_019864</name>
</gene>
<evidence type="ECO:0000256" key="2">
    <source>
        <dbReference type="ARBA" id="ARBA00010665"/>
    </source>
</evidence>
<evidence type="ECO:0000256" key="5">
    <source>
        <dbReference type="ARBA" id="ARBA00054901"/>
    </source>
</evidence>
<comment type="function">
    <text evidence="5">Ligand for cxcr3.2. Chemotactic for macrophages.</text>
</comment>